<organism evidence="2 3">
    <name type="scientific">Mycoplasmopsis equigenitalium</name>
    <dbReference type="NCBI Taxonomy" id="114883"/>
    <lineage>
        <taxon>Bacteria</taxon>
        <taxon>Bacillati</taxon>
        <taxon>Mycoplasmatota</taxon>
        <taxon>Mycoplasmoidales</taxon>
        <taxon>Metamycoplasmataceae</taxon>
        <taxon>Mycoplasmopsis</taxon>
    </lineage>
</organism>
<dbReference type="Proteomes" id="UP001059576">
    <property type="component" value="Chromosome"/>
</dbReference>
<sequence length="323" mass="38268">MDNPIVTILMPVYNAMSSIDKTIDAILKQTNPNFKVLIIDDCSTDGTYTYLKEKIKNDKRFTILKSPQNIGIGAMRDLLISKCDTKYFFFLDDDDFIYKNAMKKMIKVAEKTDADMITSKYKIKFVWKKLFIVIMPPFYKWCGIKGASDFLLHNMTFFWGYFVKKEYYDSLNLIIGATFYEDVFPPVKMFLNARSYAHANVYSIRYLRRKNSLSSYNPSWLEERLQGAYEGYKKACEFIYHSDEKPKYKAALISHKMYQYFGVLFMFYDRLDAKDKLKIIEHARNYFKPLGESVGWRPKFSLAPWKMYMNCYKKIVNVFKERA</sequence>
<protein>
    <submittedName>
        <fullName evidence="2">Glycosyltransferase</fullName>
    </submittedName>
</protein>
<dbReference type="PANTHER" id="PTHR22916">
    <property type="entry name" value="GLYCOSYLTRANSFERASE"/>
    <property type="match status" value="1"/>
</dbReference>
<dbReference type="Gene3D" id="3.90.550.10">
    <property type="entry name" value="Spore Coat Polysaccharide Biosynthesis Protein SpsA, Chain A"/>
    <property type="match status" value="1"/>
</dbReference>
<dbReference type="InterPro" id="IPR001173">
    <property type="entry name" value="Glyco_trans_2-like"/>
</dbReference>
<evidence type="ECO:0000313" key="3">
    <source>
        <dbReference type="Proteomes" id="UP001059576"/>
    </source>
</evidence>
<feature type="domain" description="Glycosyltransferase 2-like" evidence="1">
    <location>
        <begin position="7"/>
        <end position="120"/>
    </location>
</feature>
<keyword evidence="3" id="KW-1185">Reference proteome</keyword>
<dbReference type="EMBL" id="CP101808">
    <property type="protein sequence ID" value="UUD37222.1"/>
    <property type="molecule type" value="Genomic_DNA"/>
</dbReference>
<dbReference type="RefSeq" id="WP_256541852.1">
    <property type="nucleotide sequence ID" value="NZ_CP101808.1"/>
</dbReference>
<dbReference type="SUPFAM" id="SSF53448">
    <property type="entry name" value="Nucleotide-diphospho-sugar transferases"/>
    <property type="match status" value="1"/>
</dbReference>
<gene>
    <name evidence="2" type="ORF">NPA09_01455</name>
</gene>
<dbReference type="CDD" id="cd00761">
    <property type="entry name" value="Glyco_tranf_GTA_type"/>
    <property type="match status" value="1"/>
</dbReference>
<evidence type="ECO:0000259" key="1">
    <source>
        <dbReference type="Pfam" id="PF00535"/>
    </source>
</evidence>
<dbReference type="InterPro" id="IPR029044">
    <property type="entry name" value="Nucleotide-diphossugar_trans"/>
</dbReference>
<accession>A0ABY5J516</accession>
<evidence type="ECO:0000313" key="2">
    <source>
        <dbReference type="EMBL" id="UUD37222.1"/>
    </source>
</evidence>
<reference evidence="2" key="1">
    <citation type="submission" date="2022-07" db="EMBL/GenBank/DDBJ databases">
        <title>Complete genome of Mycoplasma equigenitalium type strain T37.</title>
        <authorList>
            <person name="Spergser J."/>
        </authorList>
    </citation>
    <scope>NUCLEOTIDE SEQUENCE</scope>
    <source>
        <strain evidence="2">T37</strain>
    </source>
</reference>
<proteinExistence type="predicted"/>
<name>A0ABY5J516_9BACT</name>
<dbReference type="PANTHER" id="PTHR22916:SF3">
    <property type="entry name" value="UDP-GLCNAC:BETAGAL BETA-1,3-N-ACETYLGLUCOSAMINYLTRANSFERASE-LIKE PROTEIN 1"/>
    <property type="match status" value="1"/>
</dbReference>
<dbReference type="Pfam" id="PF00535">
    <property type="entry name" value="Glycos_transf_2"/>
    <property type="match status" value="1"/>
</dbReference>